<dbReference type="AlphaFoldDB" id="A0AAD6YM07"/>
<dbReference type="Pfam" id="PF14441">
    <property type="entry name" value="OTT_1508_deam"/>
    <property type="match status" value="1"/>
</dbReference>
<evidence type="ECO:0008006" key="3">
    <source>
        <dbReference type="Google" id="ProtNLM"/>
    </source>
</evidence>
<evidence type="ECO:0000313" key="1">
    <source>
        <dbReference type="EMBL" id="KAJ7223185.1"/>
    </source>
</evidence>
<name>A0AAD6YM07_9AGAR</name>
<comment type="caution">
    <text evidence="1">The sequence shown here is derived from an EMBL/GenBank/DDBJ whole genome shotgun (WGS) entry which is preliminary data.</text>
</comment>
<dbReference type="Gene3D" id="1.10.510.10">
    <property type="entry name" value="Transferase(Phosphotransferase) domain 1"/>
    <property type="match status" value="1"/>
</dbReference>
<keyword evidence="2" id="KW-1185">Reference proteome</keyword>
<dbReference type="InterPro" id="IPR027796">
    <property type="entry name" value="OTT_1508_deam-like"/>
</dbReference>
<reference evidence="1" key="1">
    <citation type="submission" date="2023-03" db="EMBL/GenBank/DDBJ databases">
        <title>Massive genome expansion in bonnet fungi (Mycena s.s.) driven by repeated elements and novel gene families across ecological guilds.</title>
        <authorList>
            <consortium name="Lawrence Berkeley National Laboratory"/>
            <person name="Harder C.B."/>
            <person name="Miyauchi S."/>
            <person name="Viragh M."/>
            <person name="Kuo A."/>
            <person name="Thoen E."/>
            <person name="Andreopoulos B."/>
            <person name="Lu D."/>
            <person name="Skrede I."/>
            <person name="Drula E."/>
            <person name="Henrissat B."/>
            <person name="Morin E."/>
            <person name="Kohler A."/>
            <person name="Barry K."/>
            <person name="LaButti K."/>
            <person name="Morin E."/>
            <person name="Salamov A."/>
            <person name="Lipzen A."/>
            <person name="Mereny Z."/>
            <person name="Hegedus B."/>
            <person name="Baldrian P."/>
            <person name="Stursova M."/>
            <person name="Weitz H."/>
            <person name="Taylor A."/>
            <person name="Grigoriev I.V."/>
            <person name="Nagy L.G."/>
            <person name="Martin F."/>
            <person name="Kauserud H."/>
        </authorList>
    </citation>
    <scope>NUCLEOTIDE SEQUENCE</scope>
    <source>
        <strain evidence="1">9144</strain>
    </source>
</reference>
<dbReference type="EMBL" id="JARJCW010000006">
    <property type="protein sequence ID" value="KAJ7223185.1"/>
    <property type="molecule type" value="Genomic_DNA"/>
</dbReference>
<organism evidence="1 2">
    <name type="scientific">Mycena pura</name>
    <dbReference type="NCBI Taxonomy" id="153505"/>
    <lineage>
        <taxon>Eukaryota</taxon>
        <taxon>Fungi</taxon>
        <taxon>Dikarya</taxon>
        <taxon>Basidiomycota</taxon>
        <taxon>Agaricomycotina</taxon>
        <taxon>Agaricomycetes</taxon>
        <taxon>Agaricomycetidae</taxon>
        <taxon>Agaricales</taxon>
        <taxon>Marasmiineae</taxon>
        <taxon>Mycenaceae</taxon>
        <taxon>Mycena</taxon>
    </lineage>
</organism>
<accession>A0AAD6YM07</accession>
<gene>
    <name evidence="1" type="ORF">GGX14DRAFT_657598</name>
</gene>
<protein>
    <recommendedName>
        <fullName evidence="3">Protein kinase domain-containing protein</fullName>
    </recommendedName>
</protein>
<dbReference type="SUPFAM" id="SSF56112">
    <property type="entry name" value="Protein kinase-like (PK-like)"/>
    <property type="match status" value="1"/>
</dbReference>
<sequence length="940" mass="104874">MSPPSQSLESFFYVCSNQNGTTRSITFPCEASGTEDRILEVANSLAFICVTGSRGKGEVYATAIRTEGSDSAVIYLAENDGVPDSTVKYLRSVLEQLTAISRSQPDGRDRSLGLDDVIRLADEQELGTTILRHTFPKFLNSLTKRDAVWDTRVAAIRDQLAESPDELKSFARIEKGLSVIYNGATLYKAHTDDTTLKGVYESISMLEGFIRRRTSSDKLSVLLQKLDRTAVHPWSAKSDFVDNDLELDVDSITAFLTWNSSAGFSMTRFIYRIIAVNIHIRRLLRLAVSHTYKSLFAKEPSIHCCPRAEISIYVEPAALTDHLQLDGLIPRYDSGAKVKGPLHAELSVFTALLHDFCEGRSAPYWAIGVSKLMCVGCHTLIAKAFPRVLQEHPIGLKPFAVQGTHGKMYYPWVAPDLKFATTILYCDLDHKIRECCKEILVNALKEYAEQRRLSDRSGTSDKKVSETQSTNVAFHFLPASPGRRVSTAHRIWNDRPESERGMTPLALLYHPFGKFQDISKGIAAYGVDSEDFPAVSALLHLFRVASLHQLGYSPLFTYSFTPPLPEFSEGMKDEVRLTGRRLSRLRPTPFGRSTAVYAGVLDGRSVVIKLSFISEGREWRERIVIEALHALSVEQPTGPTYAPKLLGSFAAVGYDRPKSFECLTKSKRKAVDLEDVPALVIRHHEIMVFDSSTDGRKLTELSAAEFLTMAKQLFEAILGAYSRRVLHRDVSINNIRATSRLVLYDWEIGRLVAESPLDPQGTVAGTLDTMSVASLNNNPPLPHDGIESAVYVLLKVLTQSFVPPENQKGNWEEILEDYHWDNPDIRLRTLSDIRMAMWNGHLSDDSLIDETLHILALAGHEARAKLIVALLSLSLPAKREPVKHAPVAHWWSPKLTRIDGSDYERVLSSLEKLVEEAIRAVDSVDADDLVKGWIQKPAAN</sequence>
<proteinExistence type="predicted"/>
<dbReference type="InterPro" id="IPR011009">
    <property type="entry name" value="Kinase-like_dom_sf"/>
</dbReference>
<evidence type="ECO:0000313" key="2">
    <source>
        <dbReference type="Proteomes" id="UP001219525"/>
    </source>
</evidence>
<dbReference type="Proteomes" id="UP001219525">
    <property type="component" value="Unassembled WGS sequence"/>
</dbReference>